<proteinExistence type="predicted"/>
<dbReference type="EMBL" id="CAACVJ010000048">
    <property type="protein sequence ID" value="VEP12300.1"/>
    <property type="molecule type" value="Genomic_DNA"/>
</dbReference>
<sequence>MSVQTQARSLLMRHHKMVMNRERSMLARTAAEIGLDVDPKFHSHIQGKTINDFASIYDRSDVAMS</sequence>
<gene>
    <name evidence="1" type="ORF">H1P_1410015</name>
</gene>
<dbReference type="AlphaFoldDB" id="A0A563VLH3"/>
<dbReference type="OrthoDB" id="517878at2"/>
<organism evidence="1 2">
    <name type="scientific">Hyella patelloides LEGE 07179</name>
    <dbReference type="NCBI Taxonomy" id="945734"/>
    <lineage>
        <taxon>Bacteria</taxon>
        <taxon>Bacillati</taxon>
        <taxon>Cyanobacteriota</taxon>
        <taxon>Cyanophyceae</taxon>
        <taxon>Pleurocapsales</taxon>
        <taxon>Hyellaceae</taxon>
        <taxon>Hyella</taxon>
    </lineage>
</organism>
<evidence type="ECO:0000313" key="2">
    <source>
        <dbReference type="Proteomes" id="UP000320055"/>
    </source>
</evidence>
<keyword evidence="2" id="KW-1185">Reference proteome</keyword>
<protein>
    <recommendedName>
        <fullName evidence="3">Glutamine synthetase inactivating factor IF7</fullName>
    </recommendedName>
</protein>
<dbReference type="Proteomes" id="UP000320055">
    <property type="component" value="Unassembled WGS sequence"/>
</dbReference>
<evidence type="ECO:0000313" key="1">
    <source>
        <dbReference type="EMBL" id="VEP12300.1"/>
    </source>
</evidence>
<reference evidence="1 2" key="1">
    <citation type="submission" date="2019-01" db="EMBL/GenBank/DDBJ databases">
        <authorList>
            <person name="Brito A."/>
        </authorList>
    </citation>
    <scope>NUCLEOTIDE SEQUENCE [LARGE SCALE GENOMIC DNA]</scope>
    <source>
        <strain evidence="1">1</strain>
    </source>
</reference>
<dbReference type="RefSeq" id="WP_144870212.1">
    <property type="nucleotide sequence ID" value="NZ_LR213893.1"/>
</dbReference>
<evidence type="ECO:0008006" key="3">
    <source>
        <dbReference type="Google" id="ProtNLM"/>
    </source>
</evidence>
<accession>A0A563VLH3</accession>
<name>A0A563VLH3_9CYAN</name>